<evidence type="ECO:0000256" key="5">
    <source>
        <dbReference type="HAMAP-Rule" id="MF_00094"/>
    </source>
</evidence>
<dbReference type="EMBL" id="CP041038">
    <property type="protein sequence ID" value="QDE37367.1"/>
    <property type="molecule type" value="Genomic_DNA"/>
</dbReference>
<dbReference type="InterPro" id="IPR004374">
    <property type="entry name" value="PrfB"/>
</dbReference>
<evidence type="ECO:0000259" key="7">
    <source>
        <dbReference type="PROSITE" id="PS00745"/>
    </source>
</evidence>
<organism evidence="8 9">
    <name type="scientific">Chlamydophila parapsittaci</name>
    <dbReference type="NCBI Taxonomy" id="344886"/>
    <lineage>
        <taxon>Bacteria</taxon>
        <taxon>Pseudomonadati</taxon>
        <taxon>Chlamydiota</taxon>
        <taxon>Chlamydiia</taxon>
        <taxon>Chlamydiales</taxon>
        <taxon>Chlamydiaceae</taxon>
        <taxon>Chlamydia/Chlamydophila group</taxon>
        <taxon>Chlamydia</taxon>
    </lineage>
</organism>
<dbReference type="PANTHER" id="PTHR43116">
    <property type="entry name" value="PEPTIDE CHAIN RELEASE FACTOR 2"/>
    <property type="match status" value="1"/>
</dbReference>
<protein>
    <recommendedName>
        <fullName evidence="5 6">Peptide chain release factor 2</fullName>
        <shortName evidence="5">RF-2</shortName>
    </recommendedName>
</protein>
<evidence type="ECO:0000256" key="4">
    <source>
        <dbReference type="ARBA" id="ARBA00022917"/>
    </source>
</evidence>
<comment type="subcellular location">
    <subcellularLocation>
        <location evidence="1 5">Cytoplasm</location>
    </subcellularLocation>
</comment>
<name>A0ABX5VYK7_9CHLA</name>
<dbReference type="Gene3D" id="3.30.160.20">
    <property type="match status" value="1"/>
</dbReference>
<evidence type="ECO:0000313" key="9">
    <source>
        <dbReference type="Proteomes" id="UP000320536"/>
    </source>
</evidence>
<dbReference type="InterPro" id="IPR005139">
    <property type="entry name" value="PCRF"/>
</dbReference>
<feature type="domain" description="Prokaryotic-type class I peptide chain release factors" evidence="7">
    <location>
        <begin position="244"/>
        <end position="260"/>
    </location>
</feature>
<evidence type="ECO:0000313" key="8">
    <source>
        <dbReference type="EMBL" id="QDE37367.1"/>
    </source>
</evidence>
<feature type="modified residue" description="N5-methylglutamine" evidence="5">
    <location>
        <position position="251"/>
    </location>
</feature>
<keyword evidence="4 5" id="KW-0648">Protein biosynthesis</keyword>
<dbReference type="NCBIfam" id="TIGR00020">
    <property type="entry name" value="prfB"/>
    <property type="match status" value="1"/>
</dbReference>
<dbReference type="Proteomes" id="UP000320536">
    <property type="component" value="Chromosome"/>
</dbReference>
<dbReference type="SMART" id="SM00937">
    <property type="entry name" value="PCRF"/>
    <property type="match status" value="1"/>
</dbReference>
<comment type="PTM">
    <text evidence="5">Methylated by PrmC. Methylation increases the termination efficiency of RF2.</text>
</comment>
<gene>
    <name evidence="5" type="primary">prfB</name>
    <name evidence="8" type="ORF">FI836_03570</name>
</gene>
<keyword evidence="5" id="KW-0963">Cytoplasm</keyword>
<accession>A0ABX5VYK7</accession>
<dbReference type="InterPro" id="IPR000352">
    <property type="entry name" value="Pep_chain_release_fac_I"/>
</dbReference>
<comment type="similarity">
    <text evidence="2 5">Belongs to the prokaryotic/mitochondrial release factor family.</text>
</comment>
<keyword evidence="9" id="KW-1185">Reference proteome</keyword>
<proteinExistence type="inferred from homology"/>
<reference evidence="8 9" key="1">
    <citation type="journal article" date="2020" name="Data Brief">
        <title>Data of de novo genome assembly of the Chlamydia psittaci strain isolated from the livestock in Volga Region, Russian Federation.</title>
        <authorList>
            <person name="Feodorova V.A."/>
            <person name="Zaitsev S.S."/>
            <person name="Khizhnyakova M.A."/>
            <person name="Saltykov Y.V."/>
            <person name="Evstifeev V.V."/>
            <person name="Khusainov F.M."/>
            <person name="Yakovlev S.I."/>
            <person name="Larionova O.S."/>
            <person name="Motin V.L."/>
        </authorList>
    </citation>
    <scope>NUCLEOTIDE SEQUENCE [LARGE SCALE GENOMIC DNA]</scope>
    <source>
        <strain evidence="8 9">Rostinovo-70</strain>
    </source>
</reference>
<comment type="function">
    <text evidence="5">Peptide chain release factor 2 directs the termination of translation in response to the peptide chain termination codons UGA and UAA.</text>
</comment>
<evidence type="ECO:0000256" key="3">
    <source>
        <dbReference type="ARBA" id="ARBA00022481"/>
    </source>
</evidence>
<dbReference type="SUPFAM" id="SSF75620">
    <property type="entry name" value="Release factor"/>
    <property type="match status" value="1"/>
</dbReference>
<dbReference type="PROSITE" id="PS00745">
    <property type="entry name" value="RF_PROK_I"/>
    <property type="match status" value="1"/>
</dbReference>
<dbReference type="Pfam" id="PF00472">
    <property type="entry name" value="RF-1"/>
    <property type="match status" value="1"/>
</dbReference>
<evidence type="ECO:0000256" key="1">
    <source>
        <dbReference type="ARBA" id="ARBA00004496"/>
    </source>
</evidence>
<dbReference type="InterPro" id="IPR045853">
    <property type="entry name" value="Pep_chain_release_fac_I_sf"/>
</dbReference>
<keyword evidence="3 5" id="KW-0488">Methylation</keyword>
<dbReference type="Gene3D" id="1.20.58.410">
    <property type="entry name" value="Release factor"/>
    <property type="match status" value="1"/>
</dbReference>
<dbReference type="PANTHER" id="PTHR43116:SF3">
    <property type="entry name" value="CLASS I PEPTIDE CHAIN RELEASE FACTOR"/>
    <property type="match status" value="1"/>
</dbReference>
<evidence type="ECO:0000256" key="2">
    <source>
        <dbReference type="ARBA" id="ARBA00010835"/>
    </source>
</evidence>
<dbReference type="HAMAP" id="MF_00094">
    <property type="entry name" value="Rel_fac_2"/>
    <property type="match status" value="1"/>
</dbReference>
<dbReference type="Gene3D" id="3.30.70.1660">
    <property type="match status" value="1"/>
</dbReference>
<dbReference type="Pfam" id="PF03462">
    <property type="entry name" value="PCRF"/>
    <property type="match status" value="1"/>
</dbReference>
<evidence type="ECO:0000256" key="6">
    <source>
        <dbReference type="NCBIfam" id="TIGR00020"/>
    </source>
</evidence>
<sequence>MYESLDKRLEGLLTGLALAGRSLFDLEGKRQELSILEEQTLKEDFWQDVTSAGKVSERIASLKRQISHYEEFKVRVDNLAFFLNDGDVSADPELREDLEKEFAICENILSEWETQRLLSGEVDKNPCFLTINAGAGGTESCDWVEMLFRMYCRWAAQHQWKVEVIDRQEGDVAGIKHVTVKFSGDYAYGYAKAERGVHRLVRISPFDSNAKRHTSFASVDVYPEIDDEIEIDIRPNDLRIDTFRSSGAGGQHVNVTDSAVRITHIPTGIMVSCQRERSQIQNRESCMKMLRARMYQQILQERLEKQLIDRKNKKEIAWGSQIRNYVFQPYTLVKDVRTGHETGNVQAMMDGELLDDFVKAYLAEYGEIS</sequence>